<keyword evidence="2" id="KW-1185">Reference proteome</keyword>
<protein>
    <submittedName>
        <fullName evidence="1">Uncharacterized protein</fullName>
    </submittedName>
</protein>
<accession>A0ABS3ZTY2</accession>
<name>A0ABS3ZTY2_9BRAD</name>
<sequence>MEDEFHARLNQRLAKAVLTGNAERTVGAQIVDELAREIKGAAMHRALTAHGIELKKTVKPMYGLLS</sequence>
<reference evidence="1 2" key="1">
    <citation type="submission" date="2021-03" db="EMBL/GenBank/DDBJ databases">
        <title>Genome Sequence of Bradyrhizobium vignae strain ISRA400.</title>
        <authorList>
            <person name="Tisa L.S."/>
            <person name="Svistoonoff S."/>
            <person name="Hocher V."/>
            <person name="Fall S."/>
            <person name="Zaiya A."/>
            <person name="Naing D."/>
            <person name="Niang N."/>
            <person name="Diouf A."/>
            <person name="Dasylva M.C."/>
            <person name="Toure O."/>
            <person name="Gueye M."/>
            <person name="Gully D."/>
            <person name="Tisseyre P."/>
            <person name="Simpson S."/>
            <person name="Morris K."/>
            <person name="Thomas W.K."/>
        </authorList>
    </citation>
    <scope>NUCLEOTIDE SEQUENCE [LARGE SCALE GENOMIC DNA]</scope>
    <source>
        <strain evidence="1 2">ISRA400</strain>
    </source>
</reference>
<dbReference type="RefSeq" id="WP_209294967.1">
    <property type="nucleotide sequence ID" value="NZ_JAGIKT010000021.1"/>
</dbReference>
<organism evidence="1 2">
    <name type="scientific">Bradyrhizobium vignae</name>
    <dbReference type="NCBI Taxonomy" id="1549949"/>
    <lineage>
        <taxon>Bacteria</taxon>
        <taxon>Pseudomonadati</taxon>
        <taxon>Pseudomonadota</taxon>
        <taxon>Alphaproteobacteria</taxon>
        <taxon>Hyphomicrobiales</taxon>
        <taxon>Nitrobacteraceae</taxon>
        <taxon>Bradyrhizobium</taxon>
    </lineage>
</organism>
<comment type="caution">
    <text evidence="1">The sequence shown here is derived from an EMBL/GenBank/DDBJ whole genome shotgun (WGS) entry which is preliminary data.</text>
</comment>
<proteinExistence type="predicted"/>
<dbReference type="Gene3D" id="1.20.58.90">
    <property type="match status" value="1"/>
</dbReference>
<evidence type="ECO:0000313" key="2">
    <source>
        <dbReference type="Proteomes" id="UP000669317"/>
    </source>
</evidence>
<gene>
    <name evidence="1" type="ORF">JWS04_11050</name>
</gene>
<dbReference type="EMBL" id="JAGIKT010000021">
    <property type="protein sequence ID" value="MBP0111612.1"/>
    <property type="molecule type" value="Genomic_DNA"/>
</dbReference>
<dbReference type="Proteomes" id="UP000669317">
    <property type="component" value="Unassembled WGS sequence"/>
</dbReference>
<evidence type="ECO:0000313" key="1">
    <source>
        <dbReference type="EMBL" id="MBP0111612.1"/>
    </source>
</evidence>